<dbReference type="Proteomes" id="UP000587070">
    <property type="component" value="Unassembled WGS sequence"/>
</dbReference>
<feature type="transmembrane region" description="Helical" evidence="1">
    <location>
        <begin position="64"/>
        <end position="89"/>
    </location>
</feature>
<sequence>MQGIAAIALLGISALLGAYLGWQYLRRVRSSPALTGFHLIFAAAGLEAMVMLRGELPAQVFAQVAALANAAGLLLVLAVLTGLAIPMIAKGRPRIAGSTALAVHALVGMLGFVLLLIWALRL</sequence>
<keyword evidence="1" id="KW-1133">Transmembrane helix</keyword>
<evidence type="ECO:0000313" key="3">
    <source>
        <dbReference type="Proteomes" id="UP000587070"/>
    </source>
</evidence>
<comment type="caution">
    <text evidence="2">The sequence shown here is derived from an EMBL/GenBank/DDBJ whole genome shotgun (WGS) entry which is preliminary data.</text>
</comment>
<feature type="transmembrane region" description="Helical" evidence="1">
    <location>
        <begin position="33"/>
        <end position="52"/>
    </location>
</feature>
<name>A0A840G1B9_RHOTE</name>
<gene>
    <name evidence="2" type="ORF">GGD90_000095</name>
</gene>
<dbReference type="RefSeq" id="WP_153117089.1">
    <property type="nucleotide sequence ID" value="NZ_JACIGE010000001.1"/>
</dbReference>
<keyword evidence="1" id="KW-0812">Transmembrane</keyword>
<feature type="transmembrane region" description="Helical" evidence="1">
    <location>
        <begin position="101"/>
        <end position="120"/>
    </location>
</feature>
<evidence type="ECO:0000313" key="2">
    <source>
        <dbReference type="EMBL" id="MBB4245746.1"/>
    </source>
</evidence>
<keyword evidence="3" id="KW-1185">Reference proteome</keyword>
<protein>
    <submittedName>
        <fullName evidence="2">Zinc transporter ZupT</fullName>
    </submittedName>
</protein>
<accession>A0A840G1B9</accession>
<reference evidence="2 3" key="1">
    <citation type="submission" date="2020-08" db="EMBL/GenBank/DDBJ databases">
        <title>Genome sequencing of Purple Non-Sulfur Bacteria from various extreme environments.</title>
        <authorList>
            <person name="Mayer M."/>
        </authorList>
    </citation>
    <scope>NUCLEOTIDE SEQUENCE [LARGE SCALE GENOMIC DNA]</scope>
    <source>
        <strain evidence="2 3">2761</strain>
    </source>
</reference>
<keyword evidence="1" id="KW-0472">Membrane</keyword>
<organism evidence="2 3">
    <name type="scientific">Rhodocyclus tenuis</name>
    <name type="common">Rhodospirillum tenue</name>
    <dbReference type="NCBI Taxonomy" id="1066"/>
    <lineage>
        <taxon>Bacteria</taxon>
        <taxon>Pseudomonadati</taxon>
        <taxon>Pseudomonadota</taxon>
        <taxon>Betaproteobacteria</taxon>
        <taxon>Rhodocyclales</taxon>
        <taxon>Rhodocyclaceae</taxon>
        <taxon>Rhodocyclus</taxon>
    </lineage>
</organism>
<dbReference type="AlphaFoldDB" id="A0A840G1B9"/>
<evidence type="ECO:0000256" key="1">
    <source>
        <dbReference type="SAM" id="Phobius"/>
    </source>
</evidence>
<proteinExistence type="predicted"/>
<dbReference type="EMBL" id="JACIGE010000001">
    <property type="protein sequence ID" value="MBB4245746.1"/>
    <property type="molecule type" value="Genomic_DNA"/>
</dbReference>